<dbReference type="CDD" id="cd21177">
    <property type="entry name" value="LPMO_AA10"/>
    <property type="match status" value="1"/>
</dbReference>
<dbReference type="PANTHER" id="PTHR34823:SF1">
    <property type="entry name" value="CHITIN-BINDING TYPE-4 DOMAIN-CONTAINING PROTEIN"/>
    <property type="match status" value="1"/>
</dbReference>
<dbReference type="SUPFAM" id="SSF81296">
    <property type="entry name" value="E set domains"/>
    <property type="match status" value="1"/>
</dbReference>
<gene>
    <name evidence="4" type="ORF">RND15_41465</name>
</gene>
<dbReference type="GO" id="GO:0004497">
    <property type="term" value="F:monooxygenase activity"/>
    <property type="evidence" value="ECO:0007669"/>
    <property type="project" value="UniProtKB-KW"/>
</dbReference>
<dbReference type="PANTHER" id="PTHR34823">
    <property type="entry name" value="GLCNAC-BINDING PROTEIN A"/>
    <property type="match status" value="1"/>
</dbReference>
<dbReference type="EMBL" id="JAVRFD010000031">
    <property type="protein sequence ID" value="MDT0549098.1"/>
    <property type="molecule type" value="Genomic_DNA"/>
</dbReference>
<keyword evidence="4" id="KW-0560">Oxidoreductase</keyword>
<keyword evidence="5" id="KW-1185">Reference proteome</keyword>
<dbReference type="PROSITE" id="PS51318">
    <property type="entry name" value="TAT"/>
    <property type="match status" value="1"/>
</dbReference>
<organism evidence="4 5">
    <name type="scientific">Streptomyces lonegramiae</name>
    <dbReference type="NCBI Taxonomy" id="3075524"/>
    <lineage>
        <taxon>Bacteria</taxon>
        <taxon>Bacillati</taxon>
        <taxon>Actinomycetota</taxon>
        <taxon>Actinomycetes</taxon>
        <taxon>Kitasatosporales</taxon>
        <taxon>Streptomycetaceae</taxon>
        <taxon>Streptomyces</taxon>
    </lineage>
</organism>
<evidence type="ECO:0000256" key="2">
    <source>
        <dbReference type="SAM" id="SignalP"/>
    </source>
</evidence>
<dbReference type="RefSeq" id="WP_311729666.1">
    <property type="nucleotide sequence ID" value="NZ_JAVRFD010000031.1"/>
</dbReference>
<feature type="signal peptide" evidence="2">
    <location>
        <begin position="1"/>
        <end position="34"/>
    </location>
</feature>
<evidence type="ECO:0000313" key="4">
    <source>
        <dbReference type="EMBL" id="MDT0549098.1"/>
    </source>
</evidence>
<feature type="domain" description="Chitin-binding type-4" evidence="3">
    <location>
        <begin position="37"/>
        <end position="231"/>
    </location>
</feature>
<dbReference type="InterPro" id="IPR004302">
    <property type="entry name" value="Cellulose/chitin-bd_N"/>
</dbReference>
<accession>A0ABU2XT51</accession>
<name>A0ABU2XT51_9ACTN</name>
<dbReference type="InterPro" id="IPR014756">
    <property type="entry name" value="Ig_E-set"/>
</dbReference>
<reference evidence="4" key="1">
    <citation type="submission" date="2024-05" db="EMBL/GenBank/DDBJ databases">
        <title>30 novel species of actinomycetes from the DSMZ collection.</title>
        <authorList>
            <person name="Nouioui I."/>
        </authorList>
    </citation>
    <scope>NUCLEOTIDE SEQUENCE</scope>
    <source>
        <strain evidence="4">DSM 41529</strain>
    </source>
</reference>
<keyword evidence="1 2" id="KW-0732">Signal</keyword>
<dbReference type="Gene3D" id="2.70.50.50">
    <property type="entry name" value="chitin-binding protein cbp21"/>
    <property type="match status" value="1"/>
</dbReference>
<comment type="caution">
    <text evidence="4">The sequence shown here is derived from an EMBL/GenBank/DDBJ whole genome shotgun (WGS) entry which is preliminary data.</text>
</comment>
<protein>
    <submittedName>
        <fullName evidence="4">Lytic polysaccharide monooxygenase</fullName>
    </submittedName>
</protein>
<keyword evidence="4" id="KW-0503">Monooxygenase</keyword>
<dbReference type="Proteomes" id="UP001180754">
    <property type="component" value="Unassembled WGS sequence"/>
</dbReference>
<sequence>MICHEHNRRRWVARASAAASAAVLMIAIPLADTAAAHGSAIGPASRNYGCWKRWGSDFQNPEMKTKDPMCWQAWQADTNAMWNWNGLYREGVAGNHQAALPDGQLCSGGHTSSGRYNAMDVPGKWEATAVSNSFTFKNHDQAKHGADYYRIYVTKQGYDATTQALRWSDLELVAQTGKIAPGVGEPSTDPALNGVTVSIPVNAPGRTGRHVVFMIWQASHLDQSFYSCSDVIFPGG</sequence>
<proteinExistence type="predicted"/>
<evidence type="ECO:0000259" key="3">
    <source>
        <dbReference type="Pfam" id="PF03067"/>
    </source>
</evidence>
<dbReference type="InterPro" id="IPR006311">
    <property type="entry name" value="TAT_signal"/>
</dbReference>
<feature type="chain" id="PRO_5046667702" evidence="2">
    <location>
        <begin position="35"/>
        <end position="236"/>
    </location>
</feature>
<evidence type="ECO:0000256" key="1">
    <source>
        <dbReference type="ARBA" id="ARBA00022729"/>
    </source>
</evidence>
<evidence type="ECO:0000313" key="5">
    <source>
        <dbReference type="Proteomes" id="UP001180754"/>
    </source>
</evidence>
<dbReference type="Pfam" id="PF03067">
    <property type="entry name" value="LPMO_10"/>
    <property type="match status" value="1"/>
</dbReference>
<dbReference type="InterPro" id="IPR051024">
    <property type="entry name" value="GlcNAc_Chitin_IntDeg"/>
</dbReference>